<feature type="non-terminal residue" evidence="1">
    <location>
        <position position="99"/>
    </location>
</feature>
<evidence type="ECO:0000313" key="2">
    <source>
        <dbReference type="Proteomes" id="UP000789508"/>
    </source>
</evidence>
<dbReference type="Proteomes" id="UP000789508">
    <property type="component" value="Unassembled WGS sequence"/>
</dbReference>
<evidence type="ECO:0000313" key="1">
    <source>
        <dbReference type="EMBL" id="CAG8522027.1"/>
    </source>
</evidence>
<proteinExistence type="predicted"/>
<name>A0A9N9FAI1_9GLOM</name>
<comment type="caution">
    <text evidence="1">The sequence shown here is derived from an EMBL/GenBank/DDBJ whole genome shotgun (WGS) entry which is preliminary data.</text>
</comment>
<dbReference type="AlphaFoldDB" id="A0A9N9FAI1"/>
<protein>
    <submittedName>
        <fullName evidence="1">13964_t:CDS:1</fullName>
    </submittedName>
</protein>
<sequence>MTRQLLFFVTLNKITEEFTLQEKDLVNLKIPKRIVHISLYPSKLVIKKKKVVSEVDEYDYSEENEDKLIEDNDYEENSLMIYQGDLEPNGENDKEKFYR</sequence>
<accession>A0A9N9FAI1</accession>
<gene>
    <name evidence="1" type="ORF">ALEPTO_LOCUS4516</name>
</gene>
<keyword evidence="2" id="KW-1185">Reference proteome</keyword>
<reference evidence="1" key="1">
    <citation type="submission" date="2021-06" db="EMBL/GenBank/DDBJ databases">
        <authorList>
            <person name="Kallberg Y."/>
            <person name="Tangrot J."/>
            <person name="Rosling A."/>
        </authorList>
    </citation>
    <scope>NUCLEOTIDE SEQUENCE</scope>
    <source>
        <strain evidence="1">FL130A</strain>
    </source>
</reference>
<dbReference type="OrthoDB" id="10674878at2759"/>
<organism evidence="1 2">
    <name type="scientific">Ambispora leptoticha</name>
    <dbReference type="NCBI Taxonomy" id="144679"/>
    <lineage>
        <taxon>Eukaryota</taxon>
        <taxon>Fungi</taxon>
        <taxon>Fungi incertae sedis</taxon>
        <taxon>Mucoromycota</taxon>
        <taxon>Glomeromycotina</taxon>
        <taxon>Glomeromycetes</taxon>
        <taxon>Archaeosporales</taxon>
        <taxon>Ambisporaceae</taxon>
        <taxon>Ambispora</taxon>
    </lineage>
</organism>
<dbReference type="EMBL" id="CAJVPS010001046">
    <property type="protein sequence ID" value="CAG8522027.1"/>
    <property type="molecule type" value="Genomic_DNA"/>
</dbReference>